<proteinExistence type="predicted"/>
<evidence type="ECO:0000313" key="1">
    <source>
        <dbReference type="EMBL" id="MBY78386.1"/>
    </source>
</evidence>
<evidence type="ECO:0008006" key="2">
    <source>
        <dbReference type="Google" id="ProtNLM"/>
    </source>
</evidence>
<reference evidence="1" key="1">
    <citation type="submission" date="2018-04" db="EMBL/GenBank/DDBJ databases">
        <title>Transcriptome assembly of Sipha flava.</title>
        <authorList>
            <person name="Scully E.D."/>
            <person name="Geib S.M."/>
            <person name="Palmer N.A."/>
            <person name="Koch K."/>
            <person name="Bradshaw J."/>
            <person name="Heng-Moss T."/>
            <person name="Sarath G."/>
        </authorList>
    </citation>
    <scope>NUCLEOTIDE SEQUENCE</scope>
</reference>
<accession>A0A2S2QKW5</accession>
<gene>
    <name evidence="1" type="ORF">g.9032</name>
</gene>
<name>A0A2S2QKW5_9HEMI</name>
<sequence length="114" mass="13347">MDGTFSICPVFYLVYLLHENANINNIIIPAMYALLQRKNKHAYIELSAIRDQFVLLSIISIDFEKSVIQTIKEVFHDDLSVQLCYYHLNQSILRKVQDLDLAIKYKKRKTSNQP</sequence>
<organism evidence="1">
    <name type="scientific">Sipha flava</name>
    <name type="common">yellow sugarcane aphid</name>
    <dbReference type="NCBI Taxonomy" id="143950"/>
    <lineage>
        <taxon>Eukaryota</taxon>
        <taxon>Metazoa</taxon>
        <taxon>Ecdysozoa</taxon>
        <taxon>Arthropoda</taxon>
        <taxon>Hexapoda</taxon>
        <taxon>Insecta</taxon>
        <taxon>Pterygota</taxon>
        <taxon>Neoptera</taxon>
        <taxon>Paraneoptera</taxon>
        <taxon>Hemiptera</taxon>
        <taxon>Sternorrhyncha</taxon>
        <taxon>Aphidomorpha</taxon>
        <taxon>Aphidoidea</taxon>
        <taxon>Aphididae</taxon>
        <taxon>Sipha</taxon>
    </lineage>
</organism>
<dbReference type="AlphaFoldDB" id="A0A2S2QKW5"/>
<dbReference type="EMBL" id="GGMS01009183">
    <property type="protein sequence ID" value="MBY78386.1"/>
    <property type="molecule type" value="Transcribed_RNA"/>
</dbReference>
<protein>
    <recommendedName>
        <fullName evidence="2">MULE transposase domain-containing protein</fullName>
    </recommendedName>
</protein>